<dbReference type="Proteomes" id="UP000547458">
    <property type="component" value="Unassembled WGS sequence"/>
</dbReference>
<sequence length="46" mass="5302">MNPRVHLLCGLNGAGKTTYARQLEHELPAVRFSLDEWMLHLFPELP</sequence>
<dbReference type="RefSeq" id="WP_167995286.1">
    <property type="nucleotide sequence ID" value="NZ_JAATJL010000001.1"/>
</dbReference>
<name>A0A846RUZ2_9MICC</name>
<keyword evidence="1" id="KW-0808">Transferase</keyword>
<dbReference type="InterPro" id="IPR027417">
    <property type="entry name" value="P-loop_NTPase"/>
</dbReference>
<dbReference type="GO" id="GO:0016301">
    <property type="term" value="F:kinase activity"/>
    <property type="evidence" value="ECO:0007669"/>
    <property type="project" value="UniProtKB-KW"/>
</dbReference>
<dbReference type="Pfam" id="PF13671">
    <property type="entry name" value="AAA_33"/>
    <property type="match status" value="1"/>
</dbReference>
<accession>A0A846RUZ2</accession>
<dbReference type="Gene3D" id="3.40.50.300">
    <property type="entry name" value="P-loop containing nucleotide triphosphate hydrolases"/>
    <property type="match status" value="1"/>
</dbReference>
<keyword evidence="2" id="KW-1185">Reference proteome</keyword>
<comment type="caution">
    <text evidence="1">The sequence shown here is derived from an EMBL/GenBank/DDBJ whole genome shotgun (WGS) entry which is preliminary data.</text>
</comment>
<dbReference type="SUPFAM" id="SSF52540">
    <property type="entry name" value="P-loop containing nucleoside triphosphate hydrolases"/>
    <property type="match status" value="1"/>
</dbReference>
<gene>
    <name evidence="1" type="ORF">BJ994_003053</name>
</gene>
<dbReference type="EMBL" id="JAATJL010000001">
    <property type="protein sequence ID" value="NJC23977.1"/>
    <property type="molecule type" value="Genomic_DNA"/>
</dbReference>
<evidence type="ECO:0000313" key="1">
    <source>
        <dbReference type="EMBL" id="NJC23977.1"/>
    </source>
</evidence>
<evidence type="ECO:0000313" key="2">
    <source>
        <dbReference type="Proteomes" id="UP000547458"/>
    </source>
</evidence>
<keyword evidence="1" id="KW-0418">Kinase</keyword>
<proteinExistence type="predicted"/>
<protein>
    <submittedName>
        <fullName evidence="1">Putative kinase</fullName>
    </submittedName>
</protein>
<organism evidence="1 2">
    <name type="scientific">Arthrobacter pigmenti</name>
    <dbReference type="NCBI Taxonomy" id="271432"/>
    <lineage>
        <taxon>Bacteria</taxon>
        <taxon>Bacillati</taxon>
        <taxon>Actinomycetota</taxon>
        <taxon>Actinomycetes</taxon>
        <taxon>Micrococcales</taxon>
        <taxon>Micrococcaceae</taxon>
        <taxon>Arthrobacter</taxon>
    </lineage>
</organism>
<dbReference type="AlphaFoldDB" id="A0A846RUZ2"/>
<reference evidence="1 2" key="1">
    <citation type="submission" date="2020-03" db="EMBL/GenBank/DDBJ databases">
        <title>Sequencing the genomes of 1000 actinobacteria strains.</title>
        <authorList>
            <person name="Klenk H.-P."/>
        </authorList>
    </citation>
    <scope>NUCLEOTIDE SEQUENCE [LARGE SCALE GENOMIC DNA]</scope>
    <source>
        <strain evidence="1 2">DSM 16403</strain>
    </source>
</reference>